<organism evidence="2 3">
    <name type="scientific">Tuber borchii</name>
    <name type="common">White truffle</name>
    <dbReference type="NCBI Taxonomy" id="42251"/>
    <lineage>
        <taxon>Eukaryota</taxon>
        <taxon>Fungi</taxon>
        <taxon>Dikarya</taxon>
        <taxon>Ascomycota</taxon>
        <taxon>Pezizomycotina</taxon>
        <taxon>Pezizomycetes</taxon>
        <taxon>Pezizales</taxon>
        <taxon>Tuberaceae</taxon>
        <taxon>Tuber</taxon>
    </lineage>
</organism>
<accession>A0A2T6ZEF6</accession>
<reference evidence="2 3" key="1">
    <citation type="submission" date="2017-04" db="EMBL/GenBank/DDBJ databases">
        <title>Draft genome sequence of Tuber borchii Vittad., a whitish edible truffle.</title>
        <authorList>
            <consortium name="DOE Joint Genome Institute"/>
            <person name="Murat C."/>
            <person name="Kuo A."/>
            <person name="Barry K.W."/>
            <person name="Clum A."/>
            <person name="Dockter R.B."/>
            <person name="Fauchery L."/>
            <person name="Iotti M."/>
            <person name="Kohler A."/>
            <person name="Labutti K."/>
            <person name="Lindquist E.A."/>
            <person name="Lipzen A."/>
            <person name="Ohm R.A."/>
            <person name="Wang M."/>
            <person name="Grigoriev I.V."/>
            <person name="Zambonelli A."/>
            <person name="Martin F.M."/>
        </authorList>
    </citation>
    <scope>NUCLEOTIDE SEQUENCE [LARGE SCALE GENOMIC DNA]</scope>
    <source>
        <strain evidence="2 3">Tbo3840</strain>
    </source>
</reference>
<dbReference type="SUPFAM" id="SSF54928">
    <property type="entry name" value="RNA-binding domain, RBD"/>
    <property type="match status" value="1"/>
</dbReference>
<proteinExistence type="predicted"/>
<sequence>MLRALYPGQRNGYAQIGKLEPWIDKAFGEGFDEKMIRDKFLGKRFLILAVQSNSSHCFVRFGSPARAARELTLRATLIPGSSRPLKLNYASGGGLAGRRGMSRGYGVVSSQMRDQQSALTKLSPTCSYGAPQPMNQFTDPKCTTVFVSRHSGYVTQGEFRSLFPGFRRIFMLRFLRGKADSRVRLHWGRSQRNSDPTGTPYRPTPPPPVYQ</sequence>
<evidence type="ECO:0000313" key="2">
    <source>
        <dbReference type="EMBL" id="PUU73862.1"/>
    </source>
</evidence>
<name>A0A2T6ZEF6_TUBBO</name>
<protein>
    <recommendedName>
        <fullName evidence="4">RRM domain-containing protein</fullName>
    </recommendedName>
</protein>
<dbReference type="Proteomes" id="UP000244722">
    <property type="component" value="Unassembled WGS sequence"/>
</dbReference>
<evidence type="ECO:0000313" key="3">
    <source>
        <dbReference type="Proteomes" id="UP000244722"/>
    </source>
</evidence>
<evidence type="ECO:0008006" key="4">
    <source>
        <dbReference type="Google" id="ProtNLM"/>
    </source>
</evidence>
<dbReference type="InterPro" id="IPR035979">
    <property type="entry name" value="RBD_domain_sf"/>
</dbReference>
<dbReference type="EMBL" id="NESQ01000337">
    <property type="protein sequence ID" value="PUU73862.1"/>
    <property type="molecule type" value="Genomic_DNA"/>
</dbReference>
<dbReference type="GO" id="GO:0003676">
    <property type="term" value="F:nucleic acid binding"/>
    <property type="evidence" value="ECO:0007669"/>
    <property type="project" value="InterPro"/>
</dbReference>
<evidence type="ECO:0000256" key="1">
    <source>
        <dbReference type="SAM" id="MobiDB-lite"/>
    </source>
</evidence>
<feature type="region of interest" description="Disordered" evidence="1">
    <location>
        <begin position="186"/>
        <end position="211"/>
    </location>
</feature>
<dbReference type="AlphaFoldDB" id="A0A2T6ZEF6"/>
<gene>
    <name evidence="2" type="ORF">B9Z19DRAFT_1117180</name>
</gene>
<dbReference type="STRING" id="42251.A0A2T6ZEF6"/>
<dbReference type="OrthoDB" id="446113at2759"/>
<keyword evidence="3" id="KW-1185">Reference proteome</keyword>
<comment type="caution">
    <text evidence="2">The sequence shown here is derived from an EMBL/GenBank/DDBJ whole genome shotgun (WGS) entry which is preliminary data.</text>
</comment>
<feature type="compositionally biased region" description="Pro residues" evidence="1">
    <location>
        <begin position="202"/>
        <end position="211"/>
    </location>
</feature>